<evidence type="ECO:0000259" key="4">
    <source>
        <dbReference type="Pfam" id="PF16640"/>
    </source>
</evidence>
<evidence type="ECO:0000313" key="5">
    <source>
        <dbReference type="EMBL" id="GAA3000840.1"/>
    </source>
</evidence>
<comment type="similarity">
    <text evidence="1">Belongs to the ice-binding protein family.</text>
</comment>
<evidence type="ECO:0000256" key="1">
    <source>
        <dbReference type="ARBA" id="ARBA00005445"/>
    </source>
</evidence>
<evidence type="ECO:0000256" key="3">
    <source>
        <dbReference type="SAM" id="SignalP"/>
    </source>
</evidence>
<dbReference type="Pfam" id="PF11999">
    <property type="entry name" value="Ice_binding"/>
    <property type="match status" value="1"/>
</dbReference>
<organism evidence="5 6">
    <name type="scientific">Streptosporangium longisporum</name>
    <dbReference type="NCBI Taxonomy" id="46187"/>
    <lineage>
        <taxon>Bacteria</taxon>
        <taxon>Bacillati</taxon>
        <taxon>Actinomycetota</taxon>
        <taxon>Actinomycetes</taxon>
        <taxon>Streptosporangiales</taxon>
        <taxon>Streptosporangiaceae</taxon>
        <taxon>Streptosporangium</taxon>
    </lineage>
</organism>
<reference evidence="5 6" key="1">
    <citation type="journal article" date="2019" name="Int. J. Syst. Evol. Microbiol.">
        <title>The Global Catalogue of Microorganisms (GCM) 10K type strain sequencing project: providing services to taxonomists for standard genome sequencing and annotation.</title>
        <authorList>
            <consortium name="The Broad Institute Genomics Platform"/>
            <consortium name="The Broad Institute Genome Sequencing Center for Infectious Disease"/>
            <person name="Wu L."/>
            <person name="Ma J."/>
        </authorList>
    </citation>
    <scope>NUCLEOTIDE SEQUENCE [LARGE SCALE GENOMIC DNA]</scope>
    <source>
        <strain evidence="5 6">JCM 3106</strain>
    </source>
</reference>
<dbReference type="InterPro" id="IPR013783">
    <property type="entry name" value="Ig-like_fold"/>
</dbReference>
<keyword evidence="6" id="KW-1185">Reference proteome</keyword>
<dbReference type="RefSeq" id="WP_344892183.1">
    <property type="nucleotide sequence ID" value="NZ_BAAAWD010000006.1"/>
</dbReference>
<name>A0ABN3XVJ5_9ACTN</name>
<dbReference type="EMBL" id="BAAAWD010000006">
    <property type="protein sequence ID" value="GAA3000840.1"/>
    <property type="molecule type" value="Genomic_DNA"/>
</dbReference>
<protein>
    <recommendedName>
        <fullName evidence="4">Bacterial Ig-like domain-containing protein</fullName>
    </recommendedName>
</protein>
<dbReference type="InterPro" id="IPR021884">
    <property type="entry name" value="Ice-bd_prot"/>
</dbReference>
<accession>A0ABN3XVJ5</accession>
<feature type="signal peptide" evidence="3">
    <location>
        <begin position="1"/>
        <end position="41"/>
    </location>
</feature>
<comment type="caution">
    <text evidence="5">The sequence shown here is derived from an EMBL/GenBank/DDBJ whole genome shotgun (WGS) entry which is preliminary data.</text>
</comment>
<evidence type="ECO:0000256" key="2">
    <source>
        <dbReference type="ARBA" id="ARBA00022729"/>
    </source>
</evidence>
<sequence>MVNKRPSFSVPRKIPSPWWNGIVAIAVAVGTLAAAPHAAHAAEPVELGTAGAFAVLGASTVTNTGATVLTGDLGVSPGTAITGFPPGTVSGTVHAGDTAAAQAQADLTVAYDDAAAQPSDAVIPTELGGTTVTPGTYTSAAGTFGITGQLTLDAQGDPNAIFIFKAASTLITASASTVTLTGGAQACNVFWLVGSSATLGASSDLSGTVLALASITAGAGVTVDGRLLARNGAVTLDSDTVTVSQCAVDPPRTTTTTVNSSCAMTQQGPITFTATVRSSSAVVPSGPVEFFADGVSLGTAQLDATGHADLTVSGLAEGARQITAVFPGTDALDPSTSAVFTQDVDASGFCLVPACGQAGGQAVRRGLQTRSSVPRRNT</sequence>
<feature type="domain" description="Bacterial Ig-like" evidence="4">
    <location>
        <begin position="263"/>
        <end position="344"/>
    </location>
</feature>
<dbReference type="Gene3D" id="2.60.40.10">
    <property type="entry name" value="Immunoglobulins"/>
    <property type="match status" value="1"/>
</dbReference>
<proteinExistence type="inferred from homology"/>
<dbReference type="InterPro" id="IPR032109">
    <property type="entry name" value="Big_3_5"/>
</dbReference>
<dbReference type="Pfam" id="PF16640">
    <property type="entry name" value="Big_3_5"/>
    <property type="match status" value="1"/>
</dbReference>
<keyword evidence="2 3" id="KW-0732">Signal</keyword>
<gene>
    <name evidence="5" type="ORF">GCM10017559_22260</name>
</gene>
<feature type="chain" id="PRO_5045272212" description="Bacterial Ig-like domain-containing protein" evidence="3">
    <location>
        <begin position="42"/>
        <end position="378"/>
    </location>
</feature>
<dbReference type="Proteomes" id="UP001499930">
    <property type="component" value="Unassembled WGS sequence"/>
</dbReference>
<evidence type="ECO:0000313" key="6">
    <source>
        <dbReference type="Proteomes" id="UP001499930"/>
    </source>
</evidence>